<sequence length="254" mass="28741">MKLNGMIVVYALLCTVTLGARAQSRIIAHRGYWKCEGSAQNSITSLQKAAEVGIYGSEFDVQLTKDRNVVVNHDDSINGMMIGDVTYGDLKNIRLKNGEKLSLLDDYLKVGKTLPGIQLILEIKPHRTEAEENDATDIVVRKVKEMNMEKQVEYISFSMNICERLVKLTPESEIAYLNGDISPENLKDKGINGIDYHVKILAERPEWIEEAHRLGMKVNVWTVDKMEQISQMNNLKVDFITTNYPVKAKNLVAR</sequence>
<dbReference type="STRING" id="693979.Bache_1388"/>
<name>E6SUM9_BACT6</name>
<dbReference type="GO" id="GO:0006629">
    <property type="term" value="P:lipid metabolic process"/>
    <property type="evidence" value="ECO:0007669"/>
    <property type="project" value="InterPro"/>
</dbReference>
<dbReference type="KEGG" id="bhl:Bache_1388"/>
<feature type="domain" description="GP-PDE" evidence="1">
    <location>
        <begin position="24"/>
        <end position="252"/>
    </location>
</feature>
<proteinExistence type="predicted"/>
<dbReference type="InterPro" id="IPR017946">
    <property type="entry name" value="PLC-like_Pdiesterase_TIM-brl"/>
</dbReference>
<dbReference type="RefSeq" id="WP_013546987.1">
    <property type="nucleotide sequence ID" value="NC_014933.1"/>
</dbReference>
<evidence type="ECO:0000313" key="2">
    <source>
        <dbReference type="EMBL" id="ADV43393.1"/>
    </source>
</evidence>
<protein>
    <submittedName>
        <fullName evidence="2">Glycerophosphoryl diester phosphodiesterase</fullName>
    </submittedName>
</protein>
<reference key="1">
    <citation type="submission" date="2010-11" db="EMBL/GenBank/DDBJ databases">
        <title>The complete genome of Bacteroides helcogenes P 36-108.</title>
        <authorList>
            <consortium name="US DOE Joint Genome Institute (JGI-PGF)"/>
            <person name="Lucas S."/>
            <person name="Copeland A."/>
            <person name="Lapidus A."/>
            <person name="Bruce D."/>
            <person name="Goodwin L."/>
            <person name="Pitluck S."/>
            <person name="Kyrpides N."/>
            <person name="Mavromatis K."/>
            <person name="Ivanova N."/>
            <person name="Zeytun A."/>
            <person name="Brettin T."/>
            <person name="Detter J.C."/>
            <person name="Tapia R."/>
            <person name="Han C."/>
            <person name="Land M."/>
            <person name="Hauser L."/>
            <person name="Markowitz V."/>
            <person name="Cheng J.-F."/>
            <person name="Hugenholtz P."/>
            <person name="Woyke T."/>
            <person name="Wu D."/>
            <person name="Gronow S."/>
            <person name="Wellnitz S."/>
            <person name="Brambilla E."/>
            <person name="Klenk H.-P."/>
            <person name="Eisen J.A."/>
        </authorList>
    </citation>
    <scope>NUCLEOTIDE SEQUENCE</scope>
    <source>
        <strain>P 36-108</strain>
    </source>
</reference>
<dbReference type="Pfam" id="PF03009">
    <property type="entry name" value="GDPD"/>
    <property type="match status" value="1"/>
</dbReference>
<dbReference type="Proteomes" id="UP000008630">
    <property type="component" value="Chromosome"/>
</dbReference>
<dbReference type="SUPFAM" id="SSF51695">
    <property type="entry name" value="PLC-like phosphodiesterases"/>
    <property type="match status" value="1"/>
</dbReference>
<dbReference type="InterPro" id="IPR030395">
    <property type="entry name" value="GP_PDE_dom"/>
</dbReference>
<accession>E6SUM9</accession>
<gene>
    <name evidence="2" type="ordered locus">Bache_1388</name>
</gene>
<evidence type="ECO:0000313" key="3">
    <source>
        <dbReference type="Proteomes" id="UP000008630"/>
    </source>
</evidence>
<dbReference type="eggNOG" id="COG0584">
    <property type="taxonomic scope" value="Bacteria"/>
</dbReference>
<dbReference type="EMBL" id="CP002352">
    <property type="protein sequence ID" value="ADV43393.1"/>
    <property type="molecule type" value="Genomic_DNA"/>
</dbReference>
<reference evidence="2 3" key="2">
    <citation type="journal article" date="2011" name="Stand. Genomic Sci.">
        <title>Complete genome sequence of Bacteroides helcogenes type strain (P 36-108).</title>
        <authorList>
            <person name="Pati A."/>
            <person name="Gronow S."/>
            <person name="Zeytun A."/>
            <person name="Lapidus A."/>
            <person name="Nolan M."/>
            <person name="Hammon N."/>
            <person name="Deshpande S."/>
            <person name="Cheng J.F."/>
            <person name="Tapia R."/>
            <person name="Han C."/>
            <person name="Goodwin L."/>
            <person name="Pitluck S."/>
            <person name="Liolios K."/>
            <person name="Pagani I."/>
            <person name="Ivanova N."/>
            <person name="Mavromatis K."/>
            <person name="Chen A."/>
            <person name="Palaniappan K."/>
            <person name="Land M."/>
            <person name="Hauser L."/>
            <person name="Chang Y.J."/>
            <person name="Jeffries C.D."/>
            <person name="Detter J.C."/>
            <person name="Brambilla E."/>
            <person name="Rohde M."/>
            <person name="Goker M."/>
            <person name="Woyke T."/>
            <person name="Bristow J."/>
            <person name="Eisen J.A."/>
            <person name="Markowitz V."/>
            <person name="Hugenholtz P."/>
            <person name="Kyrpides N.C."/>
            <person name="Klenk H.P."/>
            <person name="Lucas S."/>
        </authorList>
    </citation>
    <scope>NUCLEOTIDE SEQUENCE [LARGE SCALE GENOMIC DNA]</scope>
    <source>
        <strain evidence="3">ATCC 35417 / DSM 20613 / JCM 6297 / CCUG 15421 / P 36-108</strain>
    </source>
</reference>
<dbReference type="PATRIC" id="fig|693979.3.peg.1470"/>
<dbReference type="HOGENOM" id="CLU_030006_3_5_10"/>
<keyword evidence="3" id="KW-1185">Reference proteome</keyword>
<dbReference type="PANTHER" id="PTHR46211:SF1">
    <property type="entry name" value="GLYCEROPHOSPHODIESTER PHOSPHODIESTERASE, CYTOPLASMIC"/>
    <property type="match status" value="1"/>
</dbReference>
<dbReference type="PROSITE" id="PS51704">
    <property type="entry name" value="GP_PDE"/>
    <property type="match status" value="1"/>
</dbReference>
<evidence type="ECO:0000259" key="1">
    <source>
        <dbReference type="PROSITE" id="PS51704"/>
    </source>
</evidence>
<dbReference type="OrthoDB" id="9776255at2"/>
<dbReference type="AlphaFoldDB" id="E6SUM9"/>
<dbReference type="PANTHER" id="PTHR46211">
    <property type="entry name" value="GLYCEROPHOSPHORYL DIESTER PHOSPHODIESTERASE"/>
    <property type="match status" value="1"/>
</dbReference>
<dbReference type="GO" id="GO:0008081">
    <property type="term" value="F:phosphoric diester hydrolase activity"/>
    <property type="evidence" value="ECO:0007669"/>
    <property type="project" value="InterPro"/>
</dbReference>
<organism evidence="2 3">
    <name type="scientific">Bacteroides helcogenes (strain ATCC 35417 / DSM 20613 / JCM 6297 / CCUG 15421 / P 36-108)</name>
    <dbReference type="NCBI Taxonomy" id="693979"/>
    <lineage>
        <taxon>Bacteria</taxon>
        <taxon>Pseudomonadati</taxon>
        <taxon>Bacteroidota</taxon>
        <taxon>Bacteroidia</taxon>
        <taxon>Bacteroidales</taxon>
        <taxon>Bacteroidaceae</taxon>
        <taxon>Bacteroides</taxon>
    </lineage>
</organism>
<dbReference type="Gene3D" id="3.20.20.190">
    <property type="entry name" value="Phosphatidylinositol (PI) phosphodiesterase"/>
    <property type="match status" value="1"/>
</dbReference>